<dbReference type="RefSeq" id="XP_020120653.1">
    <property type="nucleotide sequence ID" value="XM_020266613.1"/>
</dbReference>
<dbReference type="Proteomes" id="UP000214365">
    <property type="component" value="Unassembled WGS sequence"/>
</dbReference>
<sequence length="284" mass="32760">MSITKRTLFLKASYEGLFTEHELSCLATGESPYLFESAAVDETAQHKIASRQKFPDLEIAFKRPRGKAIQTVIFEVGVTEGYQDLVSDAKQWLLKACHEVNLVVIIDIKEDIRARKRTRESAESKKRIRELVAKYGNGQAQNKHNMDSEDGLEGSETHTISENGERDGTYEQIQSEIDIEDWVGPHTVNLEMWERAGRTAQKRGQTFQVLPRPSYRVRPTIPITDIMPKDEQARMKNFDDSRGLELDMNKFREWLRDARRELALARATNYIRPKERVTDEEFVA</sequence>
<gene>
    <name evidence="2" type="ORF">UA08_04305</name>
</gene>
<evidence type="ECO:0000313" key="3">
    <source>
        <dbReference type="Proteomes" id="UP000214365"/>
    </source>
</evidence>
<organism evidence="2 3">
    <name type="scientific">Talaromyces atroroseus</name>
    <dbReference type="NCBI Taxonomy" id="1441469"/>
    <lineage>
        <taxon>Eukaryota</taxon>
        <taxon>Fungi</taxon>
        <taxon>Dikarya</taxon>
        <taxon>Ascomycota</taxon>
        <taxon>Pezizomycotina</taxon>
        <taxon>Eurotiomycetes</taxon>
        <taxon>Eurotiomycetidae</taxon>
        <taxon>Eurotiales</taxon>
        <taxon>Trichocomaceae</taxon>
        <taxon>Talaromyces</taxon>
        <taxon>Talaromyces sect. Trachyspermi</taxon>
    </lineage>
</organism>
<keyword evidence="3" id="KW-1185">Reference proteome</keyword>
<dbReference type="EMBL" id="LFMY01000005">
    <property type="protein sequence ID" value="OKL60532.1"/>
    <property type="molecule type" value="Genomic_DNA"/>
</dbReference>
<protein>
    <submittedName>
        <fullName evidence="2">Uncharacterized protein</fullName>
    </submittedName>
</protein>
<reference evidence="2 3" key="1">
    <citation type="submission" date="2015-06" db="EMBL/GenBank/DDBJ databases">
        <title>Talaromyces atroroseus IBT 11181 draft genome.</title>
        <authorList>
            <person name="Rasmussen K.B."/>
            <person name="Rasmussen S."/>
            <person name="Petersen B."/>
            <person name="Sicheritz-Ponten T."/>
            <person name="Mortensen U.H."/>
            <person name="Thrane U."/>
        </authorList>
    </citation>
    <scope>NUCLEOTIDE SEQUENCE [LARGE SCALE GENOMIC DNA]</scope>
    <source>
        <strain evidence="2 3">IBT 11181</strain>
    </source>
</reference>
<accession>A0A1Q5Q8Y7</accession>
<dbReference type="OrthoDB" id="5418367at2759"/>
<dbReference type="GeneID" id="31004060"/>
<name>A0A1Q5Q8Y7_TALAT</name>
<proteinExistence type="predicted"/>
<comment type="caution">
    <text evidence="2">The sequence shown here is derived from an EMBL/GenBank/DDBJ whole genome shotgun (WGS) entry which is preliminary data.</text>
</comment>
<evidence type="ECO:0000256" key="1">
    <source>
        <dbReference type="SAM" id="MobiDB-lite"/>
    </source>
</evidence>
<feature type="region of interest" description="Disordered" evidence="1">
    <location>
        <begin position="135"/>
        <end position="168"/>
    </location>
</feature>
<dbReference type="AlphaFoldDB" id="A0A1Q5Q8Y7"/>
<evidence type="ECO:0000313" key="2">
    <source>
        <dbReference type="EMBL" id="OKL60532.1"/>
    </source>
</evidence>